<reference evidence="2" key="1">
    <citation type="submission" date="2020-11" db="EMBL/GenBank/DDBJ databases">
        <authorList>
            <consortium name="DOE Joint Genome Institute"/>
            <person name="Ahrendt S."/>
            <person name="Riley R."/>
            <person name="Andreopoulos W."/>
            <person name="Labutti K."/>
            <person name="Pangilinan J."/>
            <person name="Ruiz-Duenas F.J."/>
            <person name="Barrasa J.M."/>
            <person name="Sanchez-Garcia M."/>
            <person name="Camarero S."/>
            <person name="Miyauchi S."/>
            <person name="Serrano A."/>
            <person name="Linde D."/>
            <person name="Babiker R."/>
            <person name="Drula E."/>
            <person name="Ayuso-Fernandez I."/>
            <person name="Pacheco R."/>
            <person name="Padilla G."/>
            <person name="Ferreira P."/>
            <person name="Barriuso J."/>
            <person name="Kellner H."/>
            <person name="Castanera R."/>
            <person name="Alfaro M."/>
            <person name="Ramirez L."/>
            <person name="Pisabarro A.G."/>
            <person name="Kuo A."/>
            <person name="Tritt A."/>
            <person name="Lipzen A."/>
            <person name="He G."/>
            <person name="Yan M."/>
            <person name="Ng V."/>
            <person name="Cullen D."/>
            <person name="Martin F."/>
            <person name="Rosso M.-N."/>
            <person name="Henrissat B."/>
            <person name="Hibbett D."/>
            <person name="Martinez A.T."/>
            <person name="Grigoriev I.V."/>
        </authorList>
    </citation>
    <scope>NUCLEOTIDE SEQUENCE</scope>
    <source>
        <strain evidence="2">MF-IS2</strain>
    </source>
</reference>
<dbReference type="Proteomes" id="UP000807342">
    <property type="component" value="Unassembled WGS sequence"/>
</dbReference>
<proteinExistence type="predicted"/>
<comment type="caution">
    <text evidence="2">The sequence shown here is derived from an EMBL/GenBank/DDBJ whole genome shotgun (WGS) entry which is preliminary data.</text>
</comment>
<accession>A0A9P6CB21</accession>
<dbReference type="EMBL" id="MU151052">
    <property type="protein sequence ID" value="KAF9454704.1"/>
    <property type="molecule type" value="Genomic_DNA"/>
</dbReference>
<keyword evidence="3" id="KW-1185">Reference proteome</keyword>
<sequence>MSDMYPFPTSSPSPASPVTPTSPRRRVRSRALSLLSVKSGGSERLSPESPKAEPTIFASNSFKNHLACGSFVPNTPAALVLRTFLPTTITHARGRSIHVFSHYEKEPESPVSPTSPIPFITRTLPLSSDSSRPPSPVRGYSTLPKPRRASRTHSRSQSQAQPPELNSVLTSLEQRSKFYARKNACSTCKRTGSGFPQCGKCGDSWCSRDCRLKGGRRHVCRTPTT</sequence>
<dbReference type="AlphaFoldDB" id="A0A9P6CB21"/>
<dbReference type="OrthoDB" id="2526979at2759"/>
<feature type="region of interest" description="Disordered" evidence="1">
    <location>
        <begin position="104"/>
        <end position="166"/>
    </location>
</feature>
<organism evidence="2 3">
    <name type="scientific">Macrolepiota fuliginosa MF-IS2</name>
    <dbReference type="NCBI Taxonomy" id="1400762"/>
    <lineage>
        <taxon>Eukaryota</taxon>
        <taxon>Fungi</taxon>
        <taxon>Dikarya</taxon>
        <taxon>Basidiomycota</taxon>
        <taxon>Agaricomycotina</taxon>
        <taxon>Agaricomycetes</taxon>
        <taxon>Agaricomycetidae</taxon>
        <taxon>Agaricales</taxon>
        <taxon>Agaricineae</taxon>
        <taxon>Agaricaceae</taxon>
        <taxon>Macrolepiota</taxon>
    </lineage>
</organism>
<gene>
    <name evidence="2" type="ORF">P691DRAFT_691612</name>
</gene>
<feature type="non-terminal residue" evidence="2">
    <location>
        <position position="225"/>
    </location>
</feature>
<feature type="compositionally biased region" description="Basic residues" evidence="1">
    <location>
        <begin position="145"/>
        <end position="154"/>
    </location>
</feature>
<evidence type="ECO:0000256" key="1">
    <source>
        <dbReference type="SAM" id="MobiDB-lite"/>
    </source>
</evidence>
<protein>
    <submittedName>
        <fullName evidence="2">Uncharacterized protein</fullName>
    </submittedName>
</protein>
<evidence type="ECO:0000313" key="2">
    <source>
        <dbReference type="EMBL" id="KAF9454704.1"/>
    </source>
</evidence>
<name>A0A9P6CB21_9AGAR</name>
<feature type="region of interest" description="Disordered" evidence="1">
    <location>
        <begin position="1"/>
        <end position="28"/>
    </location>
</feature>
<evidence type="ECO:0000313" key="3">
    <source>
        <dbReference type="Proteomes" id="UP000807342"/>
    </source>
</evidence>
<feature type="compositionally biased region" description="Low complexity" evidence="1">
    <location>
        <begin position="121"/>
        <end position="132"/>
    </location>
</feature>